<reference evidence="1 2" key="1">
    <citation type="submission" date="2018-08" db="EMBL/GenBank/DDBJ databases">
        <title>Henriciella mobilis sp. nov., isolated from seawater.</title>
        <authorList>
            <person name="Cheng H."/>
            <person name="Wu Y.-H."/>
            <person name="Xu X.-W."/>
            <person name="Guo L.-L."/>
        </authorList>
    </citation>
    <scope>NUCLEOTIDE SEQUENCE [LARGE SCALE GENOMIC DNA]</scope>
    <source>
        <strain evidence="1 2">JN25</strain>
    </source>
</reference>
<evidence type="ECO:0000313" key="1">
    <source>
        <dbReference type="EMBL" id="RIJ33013.1"/>
    </source>
</evidence>
<gene>
    <name evidence="1" type="ORF">D1223_03990</name>
</gene>
<protein>
    <submittedName>
        <fullName evidence="1">Uncharacterized protein</fullName>
    </submittedName>
</protein>
<evidence type="ECO:0000313" key="2">
    <source>
        <dbReference type="Proteomes" id="UP000266385"/>
    </source>
</evidence>
<comment type="caution">
    <text evidence="1">The sequence shown here is derived from an EMBL/GenBank/DDBJ whole genome shotgun (WGS) entry which is preliminary data.</text>
</comment>
<sequence length="80" mass="8664">MVFTSQFGEAFLSVFTQLSVLVVNVWVCRAGALHGVRPHVILVRTTFEQRAGLHDIDEGSSSVLKIRSFGSVDDRGGSTA</sequence>
<dbReference type="Proteomes" id="UP000266385">
    <property type="component" value="Unassembled WGS sequence"/>
</dbReference>
<proteinExistence type="predicted"/>
<keyword evidence="2" id="KW-1185">Reference proteome</keyword>
<name>A0A399RRQ3_9PROT</name>
<dbReference type="EMBL" id="QWFX01000005">
    <property type="protein sequence ID" value="RIJ33013.1"/>
    <property type="molecule type" value="Genomic_DNA"/>
</dbReference>
<dbReference type="AlphaFoldDB" id="A0A399RRQ3"/>
<organism evidence="1 2">
    <name type="scientific">Henriciella mobilis</name>
    <dbReference type="NCBI Taxonomy" id="2305467"/>
    <lineage>
        <taxon>Bacteria</taxon>
        <taxon>Pseudomonadati</taxon>
        <taxon>Pseudomonadota</taxon>
        <taxon>Alphaproteobacteria</taxon>
        <taxon>Hyphomonadales</taxon>
        <taxon>Hyphomonadaceae</taxon>
        <taxon>Henriciella</taxon>
    </lineage>
</organism>
<accession>A0A399RRQ3</accession>